<evidence type="ECO:0000256" key="5">
    <source>
        <dbReference type="ARBA" id="ARBA00023204"/>
    </source>
</evidence>
<dbReference type="Gene3D" id="1.10.340.30">
    <property type="entry name" value="Hypothetical protein, domain 2"/>
    <property type="match status" value="1"/>
</dbReference>
<evidence type="ECO:0000256" key="7">
    <source>
        <dbReference type="ARBA" id="ARBA00023268"/>
    </source>
</evidence>
<evidence type="ECO:0000313" key="12">
    <source>
        <dbReference type="Proteomes" id="UP000000595"/>
    </source>
</evidence>
<evidence type="ECO:0000256" key="6">
    <source>
        <dbReference type="ARBA" id="ARBA00023239"/>
    </source>
</evidence>
<dbReference type="InterPro" id="IPR011257">
    <property type="entry name" value="DNA_glycosylase"/>
</dbReference>
<dbReference type="FunFam" id="1.10.340.30:FF:000036">
    <property type="entry name" value="8-oxoguanine DNA glycosylase"/>
    <property type="match status" value="1"/>
</dbReference>
<keyword evidence="7" id="KW-0511">Multifunctional enzyme</keyword>
<dbReference type="PANTHER" id="PTHR10242:SF2">
    <property type="entry name" value="N-GLYCOSYLASE_DNA LYASE"/>
    <property type="match status" value="1"/>
</dbReference>
<gene>
    <name evidence="11" type="ordered locus">MM_0471</name>
</gene>
<accession>Q8PZM1</accession>
<dbReference type="SMART" id="SM00478">
    <property type="entry name" value="ENDO3c"/>
    <property type="match status" value="1"/>
</dbReference>
<evidence type="ECO:0000256" key="9">
    <source>
        <dbReference type="ARBA" id="ARBA00044632"/>
    </source>
</evidence>
<dbReference type="Gene3D" id="1.10.1670.10">
    <property type="entry name" value="Helix-hairpin-Helix base-excision DNA repair enzymes (C-terminal)"/>
    <property type="match status" value="1"/>
</dbReference>
<dbReference type="SUPFAM" id="SSF48150">
    <property type="entry name" value="DNA-glycosylase"/>
    <property type="match status" value="1"/>
</dbReference>
<evidence type="ECO:0000256" key="1">
    <source>
        <dbReference type="ARBA" id="ARBA00010679"/>
    </source>
</evidence>
<dbReference type="EMBL" id="AE008384">
    <property type="protein sequence ID" value="AAM30167.1"/>
    <property type="molecule type" value="Genomic_DNA"/>
</dbReference>
<evidence type="ECO:0000259" key="10">
    <source>
        <dbReference type="SMART" id="SM00478"/>
    </source>
</evidence>
<dbReference type="Proteomes" id="UP000000595">
    <property type="component" value="Chromosome"/>
</dbReference>
<dbReference type="PANTHER" id="PTHR10242">
    <property type="entry name" value="8-OXOGUANINE DNA GLYCOSYLASE"/>
    <property type="match status" value="1"/>
</dbReference>
<dbReference type="HOGENOM" id="CLU_027543_3_0_2"/>
<dbReference type="GO" id="GO:0006284">
    <property type="term" value="P:base-excision repair"/>
    <property type="evidence" value="ECO:0007669"/>
    <property type="project" value="InterPro"/>
</dbReference>
<evidence type="ECO:0000313" key="11">
    <source>
        <dbReference type="EMBL" id="AAM30167.1"/>
    </source>
</evidence>
<evidence type="ECO:0000256" key="8">
    <source>
        <dbReference type="ARBA" id="ARBA00023295"/>
    </source>
</evidence>
<dbReference type="Pfam" id="PF07934">
    <property type="entry name" value="OGG_N"/>
    <property type="match status" value="1"/>
</dbReference>
<organism evidence="11 12">
    <name type="scientific">Methanosarcina mazei (strain ATCC BAA-159 / DSM 3647 / Goe1 / Go1 / JCM 11833 / OCM 88)</name>
    <name type="common">Methanosarcina frisia</name>
    <dbReference type="NCBI Taxonomy" id="192952"/>
    <lineage>
        <taxon>Archaea</taxon>
        <taxon>Methanobacteriati</taxon>
        <taxon>Methanobacteriota</taxon>
        <taxon>Stenosarchaea group</taxon>
        <taxon>Methanomicrobia</taxon>
        <taxon>Methanosarcinales</taxon>
        <taxon>Methanosarcinaceae</taxon>
        <taxon>Methanosarcina</taxon>
    </lineage>
</organism>
<keyword evidence="6" id="KW-0456">Lyase</keyword>
<evidence type="ECO:0000256" key="2">
    <source>
        <dbReference type="ARBA" id="ARBA00012720"/>
    </source>
</evidence>
<dbReference type="EC" id="4.2.99.18" evidence="2"/>
<keyword evidence="8 11" id="KW-0326">Glycosidase</keyword>
<reference evidence="11 12" key="1">
    <citation type="journal article" date="2002" name="J. Mol. Microbiol. Biotechnol.">
        <title>The genome of Methanosarcina mazei: evidence for lateral gene transfer between Bacteria and Archaea.</title>
        <authorList>
            <person name="Deppenmeier U."/>
            <person name="Johann A."/>
            <person name="Hartsch T."/>
            <person name="Merkl R."/>
            <person name="Schmitz R.A."/>
            <person name="Martinez-Arias R."/>
            <person name="Henne A."/>
            <person name="Wiezer A."/>
            <person name="Baumer S."/>
            <person name="Jacobi C."/>
            <person name="Bruggemann H."/>
            <person name="Lienard T."/>
            <person name="Christmann A."/>
            <person name="Bomeke M."/>
            <person name="Steckel S."/>
            <person name="Bhattacharyya A."/>
            <person name="Lykidis A."/>
            <person name="Overbeek R."/>
            <person name="Klenk H.P."/>
            <person name="Gunsalus R.P."/>
            <person name="Fritz H.J."/>
            <person name="Gottschalk G."/>
        </authorList>
    </citation>
    <scope>NUCLEOTIDE SEQUENCE [LARGE SCALE GENOMIC DNA]</scope>
    <source>
        <strain evidence="12">ATCC BAA-159 / DSM 3647 / Goe1 / Go1 / JCM 11833 / OCM 88</strain>
    </source>
</reference>
<keyword evidence="3" id="KW-0227">DNA damage</keyword>
<dbReference type="InterPro" id="IPR012904">
    <property type="entry name" value="OGG_N"/>
</dbReference>
<comment type="similarity">
    <text evidence="1">Belongs to the type-1 OGG1 family.</text>
</comment>
<dbReference type="eggNOG" id="arCOG00464">
    <property type="taxonomic scope" value="Archaea"/>
</dbReference>
<sequence length="285" mass="33862">MSWMYRLDPDFFNLDYTLDCGQVFRWEKNGDWWTGVVGNNVIRLSQEEDSRELLIDSKLPPEFFSRYFRLDDDLPLIYESINRDLLIDRAIKRYKGLRLIRQDPWECLISYMLATASSIPTIQKRICLLSRIFGQELEDGYFSFPDPETLANADMSMLDLCKLGFRADRIKMAAEEVCSGELDFNTLFRLEYKYARERLMRLRGIGEKVADCVLLFAFEKMESFPVDTHIRQIIQHYHIDDSYFETCTNLSCMGDWGREYFGRYCGYAQEYLYYQKRVEGFVSLY</sequence>
<dbReference type="AlphaFoldDB" id="Q8PZM1"/>
<keyword evidence="5" id="KW-0234">DNA repair</keyword>
<evidence type="ECO:0000256" key="3">
    <source>
        <dbReference type="ARBA" id="ARBA00022763"/>
    </source>
</evidence>
<feature type="domain" description="HhH-GPD" evidence="10">
    <location>
        <begin position="112"/>
        <end position="270"/>
    </location>
</feature>
<dbReference type="InterPro" id="IPR023170">
    <property type="entry name" value="HhH_base_excis_C"/>
</dbReference>
<proteinExistence type="inferred from homology"/>
<dbReference type="KEGG" id="mma:MM_0471"/>
<dbReference type="GO" id="GO:0003684">
    <property type="term" value="F:damaged DNA binding"/>
    <property type="evidence" value="ECO:0007669"/>
    <property type="project" value="InterPro"/>
</dbReference>
<evidence type="ECO:0000256" key="4">
    <source>
        <dbReference type="ARBA" id="ARBA00022801"/>
    </source>
</evidence>
<comment type="catalytic activity">
    <reaction evidence="9">
        <text>2'-deoxyribonucleotide-(2'-deoxyribose 5'-phosphate)-2'-deoxyribonucleotide-DNA = a 3'-end 2'-deoxyribonucleotide-(2,3-dehydro-2,3-deoxyribose 5'-phosphate)-DNA + a 5'-end 5'-phospho-2'-deoxyribonucleoside-DNA + H(+)</text>
        <dbReference type="Rhea" id="RHEA:66592"/>
        <dbReference type="Rhea" id="RHEA-COMP:13180"/>
        <dbReference type="Rhea" id="RHEA-COMP:16897"/>
        <dbReference type="Rhea" id="RHEA-COMP:17067"/>
        <dbReference type="ChEBI" id="CHEBI:15378"/>
        <dbReference type="ChEBI" id="CHEBI:136412"/>
        <dbReference type="ChEBI" id="CHEBI:157695"/>
        <dbReference type="ChEBI" id="CHEBI:167181"/>
        <dbReference type="EC" id="4.2.99.18"/>
    </reaction>
</comment>
<dbReference type="SUPFAM" id="SSF55945">
    <property type="entry name" value="TATA-box binding protein-like"/>
    <property type="match status" value="1"/>
</dbReference>
<dbReference type="GO" id="GO:0006289">
    <property type="term" value="P:nucleotide-excision repair"/>
    <property type="evidence" value="ECO:0007669"/>
    <property type="project" value="InterPro"/>
</dbReference>
<dbReference type="InterPro" id="IPR003265">
    <property type="entry name" value="HhH-GPD_domain"/>
</dbReference>
<dbReference type="Gene3D" id="3.30.310.260">
    <property type="match status" value="1"/>
</dbReference>
<dbReference type="CDD" id="cd00056">
    <property type="entry name" value="ENDO3c"/>
    <property type="match status" value="1"/>
</dbReference>
<name>Q8PZM1_METMA</name>
<dbReference type="GO" id="GO:0008534">
    <property type="term" value="F:oxidized purine nucleobase lesion DNA N-glycosylase activity"/>
    <property type="evidence" value="ECO:0007669"/>
    <property type="project" value="InterPro"/>
</dbReference>
<dbReference type="Pfam" id="PF00730">
    <property type="entry name" value="HhH-GPD"/>
    <property type="match status" value="1"/>
</dbReference>
<protein>
    <recommendedName>
        <fullName evidence="2">DNA-(apurinic or apyrimidinic site) lyase</fullName>
        <ecNumber evidence="2">4.2.99.18</ecNumber>
    </recommendedName>
</protein>
<keyword evidence="4 11" id="KW-0378">Hydrolase</keyword>
<dbReference type="GO" id="GO:0140078">
    <property type="term" value="F:class I DNA-(apurinic or apyrimidinic site) endonuclease activity"/>
    <property type="evidence" value="ECO:0007669"/>
    <property type="project" value="UniProtKB-EC"/>
</dbReference>
<dbReference type="PATRIC" id="fig|192952.21.peg.567"/>
<dbReference type="InterPro" id="IPR052054">
    <property type="entry name" value="Oxidative_DNA_repair_enzyme"/>
</dbReference>